<evidence type="ECO:0000313" key="3">
    <source>
        <dbReference type="EMBL" id="RJE26086.1"/>
    </source>
</evidence>
<keyword evidence="4" id="KW-1185">Reference proteome</keyword>
<dbReference type="STRING" id="2070753.A0A3A2ZSQ6"/>
<evidence type="ECO:0000256" key="1">
    <source>
        <dbReference type="SAM" id="Coils"/>
    </source>
</evidence>
<name>A0A3A2ZSQ6_9EURO</name>
<feature type="compositionally biased region" description="Polar residues" evidence="2">
    <location>
        <begin position="247"/>
        <end position="265"/>
    </location>
</feature>
<protein>
    <submittedName>
        <fullName evidence="3">Uncharacterized protein</fullName>
    </submittedName>
</protein>
<feature type="compositionally biased region" description="Polar residues" evidence="2">
    <location>
        <begin position="106"/>
        <end position="141"/>
    </location>
</feature>
<accession>A0A3A2ZSQ6</accession>
<dbReference type="AlphaFoldDB" id="A0A3A2ZSQ6"/>
<dbReference type="OrthoDB" id="5424692at2759"/>
<organism evidence="3 4">
    <name type="scientific">Aspergillus sclerotialis</name>
    <dbReference type="NCBI Taxonomy" id="2070753"/>
    <lineage>
        <taxon>Eukaryota</taxon>
        <taxon>Fungi</taxon>
        <taxon>Dikarya</taxon>
        <taxon>Ascomycota</taxon>
        <taxon>Pezizomycotina</taxon>
        <taxon>Eurotiomycetes</taxon>
        <taxon>Eurotiomycetidae</taxon>
        <taxon>Eurotiales</taxon>
        <taxon>Aspergillaceae</taxon>
        <taxon>Aspergillus</taxon>
        <taxon>Aspergillus subgen. Polypaecilum</taxon>
    </lineage>
</organism>
<feature type="region of interest" description="Disordered" evidence="2">
    <location>
        <begin position="305"/>
        <end position="405"/>
    </location>
</feature>
<feature type="compositionally biased region" description="Low complexity" evidence="2">
    <location>
        <begin position="205"/>
        <end position="219"/>
    </location>
</feature>
<dbReference type="Proteomes" id="UP000266188">
    <property type="component" value="Unassembled WGS sequence"/>
</dbReference>
<evidence type="ECO:0000256" key="2">
    <source>
        <dbReference type="SAM" id="MobiDB-lite"/>
    </source>
</evidence>
<sequence length="526" mass="58328">MDRDHSRRYDDNRGGESYRPTSRSSVRSSLSYARPARSPPRNRSPRLVADTWAPSASRAYVGRRVRSRSPPAVRRRSRSPSFQRPYGRMRTPPRKFSPRQNDRARSPSQSFGRSRSPYSENRSQNASWGTLKQSWETPSPNEDSRYSRREGFASHIHDKYLRHSSPSRRGMIPDTYSRTSFQNGDPAQGGWRDRHVRSTSRRRSPSPSRSAPSAHTSASCSGPNSRRSSPLIHSDRAIITPFGFRSRSPTSESTPHQRIPSTQDPLASDQARNPKIAQNERGHRSAMEGRAALCATPDLDTGTCTLPRYGDQQNSNHLSPAYAAASTPSQPKSYNMSQRHLQPGNSHNSSSLASQRRGPNISLLSAPTGPRGGNLRESPWARRGPTSTTPHGPPLGPRGSSVHAGLGNEFQQQSIHRQNSATPTIEPRVQKFTNHLAGLCSVIPGGKLFPSSLDTTAEKRLAQLEADRERLFEQAAASQRLKRLVIMDWDKLDRESSVSDLKSELAEGHLQCITDGQSVPLGVVSF</sequence>
<reference evidence="4" key="1">
    <citation type="submission" date="2017-02" db="EMBL/GenBank/DDBJ databases">
        <authorList>
            <person name="Tafer H."/>
            <person name="Lopandic K."/>
        </authorList>
    </citation>
    <scope>NUCLEOTIDE SEQUENCE [LARGE SCALE GENOMIC DNA]</scope>
    <source>
        <strain evidence="4">CBS 366.77</strain>
    </source>
</reference>
<dbReference type="EMBL" id="MVGC01000030">
    <property type="protein sequence ID" value="RJE26086.1"/>
    <property type="molecule type" value="Genomic_DNA"/>
</dbReference>
<feature type="region of interest" description="Disordered" evidence="2">
    <location>
        <begin position="1"/>
        <end position="286"/>
    </location>
</feature>
<gene>
    <name evidence="3" type="ORF">PHISCL_01611</name>
</gene>
<feature type="compositionally biased region" description="Basic residues" evidence="2">
    <location>
        <begin position="61"/>
        <end position="78"/>
    </location>
</feature>
<comment type="caution">
    <text evidence="3">The sequence shown here is derived from an EMBL/GenBank/DDBJ whole genome shotgun (WGS) entry which is preliminary data.</text>
</comment>
<keyword evidence="1" id="KW-0175">Coiled coil</keyword>
<proteinExistence type="predicted"/>
<feature type="compositionally biased region" description="Low complexity" evidence="2">
    <location>
        <begin position="17"/>
        <end position="47"/>
    </location>
</feature>
<feature type="compositionally biased region" description="Polar residues" evidence="2">
    <location>
        <begin position="326"/>
        <end position="354"/>
    </location>
</feature>
<feature type="compositionally biased region" description="Basic and acidic residues" evidence="2">
    <location>
        <begin position="1"/>
        <end position="16"/>
    </location>
</feature>
<feature type="compositionally biased region" description="Polar residues" evidence="2">
    <location>
        <begin position="176"/>
        <end position="185"/>
    </location>
</feature>
<feature type="compositionally biased region" description="Basic and acidic residues" evidence="2">
    <location>
        <begin position="142"/>
        <end position="161"/>
    </location>
</feature>
<evidence type="ECO:0000313" key="4">
    <source>
        <dbReference type="Proteomes" id="UP000266188"/>
    </source>
</evidence>
<feature type="coiled-coil region" evidence="1">
    <location>
        <begin position="454"/>
        <end position="481"/>
    </location>
</feature>
<feature type="compositionally biased region" description="Basic residues" evidence="2">
    <location>
        <begin position="194"/>
        <end position="204"/>
    </location>
</feature>